<reference evidence="7 8" key="1">
    <citation type="journal article" date="2023" name="Plant Dis.">
        <title>First Report of Diplodia intermedia Causing Canker and Dieback Diseases on Apple Trees in Canada.</title>
        <authorList>
            <person name="Ellouze W."/>
            <person name="Ilyukhin E."/>
            <person name="Sulman M."/>
            <person name="Ali S."/>
        </authorList>
    </citation>
    <scope>NUCLEOTIDE SEQUENCE [LARGE SCALE GENOMIC DNA]</scope>
    <source>
        <strain evidence="7 8">M45-28</strain>
    </source>
</reference>
<feature type="transmembrane region" description="Helical" evidence="6">
    <location>
        <begin position="116"/>
        <end position="136"/>
    </location>
</feature>
<accession>A0ABR3TXQ9</accession>
<feature type="transmembrane region" description="Helical" evidence="6">
    <location>
        <begin position="374"/>
        <end position="392"/>
    </location>
</feature>
<sequence>MCSSMESVKSDCEKVPDVATVDNSDSSCKGGSDDEIDAPTSRKILWKTDLVIMPLVTLGMTLAFLDENALPYAAVYGLVDDTHLHKQRYSWLGSIFYFGYLFMEFPNLWIISKVPIGKYMGTCFCAMGVCFSLLAVCHDFAGLATLRFLQGAFEAAMLPCLLFINSAWYRREEQPLRTALWANTFAGTFAGILSYAIGNIRGPLPTWRYIFIIYGSATISMGLLILLALPDSPSTAWFLTKEERLLAVRRVATPQTPAASATGIQWRQIAEALHDPKYWCTSTFFTAQAIANAGITQFNPLIISGYGFPRAQTVLLATPQAAVAMAAQAALTAVALRAPNLRCVFWVLASGVAGAGAAAVRALDPAAHRGASLAAVYLLGFWNVPWVMALSLQSSNVVGATKRGFVSVSAAAFYDVSIRQFRYAY</sequence>
<evidence type="ECO:0008006" key="9">
    <source>
        <dbReference type="Google" id="ProtNLM"/>
    </source>
</evidence>
<comment type="subcellular location">
    <subcellularLocation>
        <location evidence="1">Membrane</location>
        <topology evidence="1">Multi-pass membrane protein</topology>
    </subcellularLocation>
</comment>
<dbReference type="InterPro" id="IPR011701">
    <property type="entry name" value="MFS"/>
</dbReference>
<dbReference type="Gene3D" id="1.20.1250.20">
    <property type="entry name" value="MFS general substrate transporter like domains"/>
    <property type="match status" value="1"/>
</dbReference>
<proteinExistence type="predicted"/>
<dbReference type="PANTHER" id="PTHR43791:SF97">
    <property type="entry name" value="ALLANTOATE TRANSPORTER, PUTATIVE (AFU_ORTHOLOGUE AFUA_1G14700)-RELATED"/>
    <property type="match status" value="1"/>
</dbReference>
<keyword evidence="2" id="KW-0813">Transport</keyword>
<feature type="transmembrane region" description="Helical" evidence="6">
    <location>
        <begin position="51"/>
        <end position="79"/>
    </location>
</feature>
<organism evidence="7 8">
    <name type="scientific">Diplodia intermedia</name>
    <dbReference type="NCBI Taxonomy" id="856260"/>
    <lineage>
        <taxon>Eukaryota</taxon>
        <taxon>Fungi</taxon>
        <taxon>Dikarya</taxon>
        <taxon>Ascomycota</taxon>
        <taxon>Pezizomycotina</taxon>
        <taxon>Dothideomycetes</taxon>
        <taxon>Dothideomycetes incertae sedis</taxon>
        <taxon>Botryosphaeriales</taxon>
        <taxon>Botryosphaeriaceae</taxon>
        <taxon>Diplodia</taxon>
    </lineage>
</organism>
<dbReference type="Pfam" id="PF07690">
    <property type="entry name" value="MFS_1"/>
    <property type="match status" value="1"/>
</dbReference>
<keyword evidence="3 6" id="KW-0812">Transmembrane</keyword>
<keyword evidence="8" id="KW-1185">Reference proteome</keyword>
<dbReference type="PANTHER" id="PTHR43791">
    <property type="entry name" value="PERMEASE-RELATED"/>
    <property type="match status" value="1"/>
</dbReference>
<dbReference type="EMBL" id="JAKEKT020000013">
    <property type="protein sequence ID" value="KAL1647055.1"/>
    <property type="molecule type" value="Genomic_DNA"/>
</dbReference>
<dbReference type="Proteomes" id="UP001521184">
    <property type="component" value="Unassembled WGS sequence"/>
</dbReference>
<feature type="transmembrane region" description="Helical" evidence="6">
    <location>
        <begin position="180"/>
        <end position="197"/>
    </location>
</feature>
<evidence type="ECO:0000313" key="8">
    <source>
        <dbReference type="Proteomes" id="UP001521184"/>
    </source>
</evidence>
<feature type="transmembrane region" description="Helical" evidence="6">
    <location>
        <begin position="343"/>
        <end position="362"/>
    </location>
</feature>
<protein>
    <recommendedName>
        <fullName evidence="9">Allantoate permease</fullName>
    </recommendedName>
</protein>
<keyword evidence="4 6" id="KW-1133">Transmembrane helix</keyword>
<comment type="caution">
    <text evidence="7">The sequence shown here is derived from an EMBL/GenBank/DDBJ whole genome shotgun (WGS) entry which is preliminary data.</text>
</comment>
<keyword evidence="5 6" id="KW-0472">Membrane</keyword>
<evidence type="ECO:0000256" key="1">
    <source>
        <dbReference type="ARBA" id="ARBA00004141"/>
    </source>
</evidence>
<evidence type="ECO:0000256" key="6">
    <source>
        <dbReference type="SAM" id="Phobius"/>
    </source>
</evidence>
<evidence type="ECO:0000256" key="5">
    <source>
        <dbReference type="ARBA" id="ARBA00023136"/>
    </source>
</evidence>
<name>A0ABR3TXQ9_9PEZI</name>
<evidence type="ECO:0000256" key="2">
    <source>
        <dbReference type="ARBA" id="ARBA00022448"/>
    </source>
</evidence>
<dbReference type="InterPro" id="IPR036259">
    <property type="entry name" value="MFS_trans_sf"/>
</dbReference>
<evidence type="ECO:0000256" key="3">
    <source>
        <dbReference type="ARBA" id="ARBA00022692"/>
    </source>
</evidence>
<feature type="transmembrane region" description="Helical" evidence="6">
    <location>
        <begin position="209"/>
        <end position="229"/>
    </location>
</feature>
<feature type="transmembrane region" description="Helical" evidence="6">
    <location>
        <begin position="314"/>
        <end position="336"/>
    </location>
</feature>
<evidence type="ECO:0000256" key="4">
    <source>
        <dbReference type="ARBA" id="ARBA00022989"/>
    </source>
</evidence>
<gene>
    <name evidence="7" type="ORF">SLS58_002825</name>
</gene>
<evidence type="ECO:0000313" key="7">
    <source>
        <dbReference type="EMBL" id="KAL1647055.1"/>
    </source>
</evidence>
<dbReference type="SUPFAM" id="SSF103473">
    <property type="entry name" value="MFS general substrate transporter"/>
    <property type="match status" value="1"/>
</dbReference>
<feature type="transmembrane region" description="Helical" evidence="6">
    <location>
        <begin position="91"/>
        <end position="110"/>
    </location>
</feature>